<dbReference type="InterPro" id="IPR056238">
    <property type="entry name" value="YunG-like"/>
</dbReference>
<dbReference type="InterPro" id="IPR029058">
    <property type="entry name" value="AB_hydrolase_fold"/>
</dbReference>
<keyword evidence="2" id="KW-0378">Hydrolase</keyword>
<evidence type="ECO:0000313" key="2">
    <source>
        <dbReference type="EMBL" id="ALC22971.1"/>
    </source>
</evidence>
<proteinExistence type="predicted"/>
<dbReference type="InterPro" id="IPR000073">
    <property type="entry name" value="AB_hydrolase_1"/>
</dbReference>
<dbReference type="Pfam" id="PF24585">
    <property type="entry name" value="YunG"/>
    <property type="match status" value="1"/>
</dbReference>
<feature type="domain" description="AB hydrolase-1" evidence="1">
    <location>
        <begin position="163"/>
        <end position="301"/>
    </location>
</feature>
<dbReference type="PANTHER" id="PTHR43798">
    <property type="entry name" value="MONOACYLGLYCEROL LIPASE"/>
    <property type="match status" value="1"/>
</dbReference>
<evidence type="ECO:0000313" key="3">
    <source>
        <dbReference type="Proteomes" id="UP000060513"/>
    </source>
</evidence>
<dbReference type="SUPFAM" id="SSF53474">
    <property type="entry name" value="alpha/beta-Hydrolases"/>
    <property type="match status" value="1"/>
</dbReference>
<dbReference type="KEGG" id="spri:SPRI_4665"/>
<dbReference type="STRING" id="38300.SPRI_4665"/>
<accession>A0A0M4DCY7</accession>
<evidence type="ECO:0000259" key="1">
    <source>
        <dbReference type="Pfam" id="PF00561"/>
    </source>
</evidence>
<protein>
    <submittedName>
        <fullName evidence="2">Hydrolase</fullName>
    </submittedName>
</protein>
<dbReference type="InterPro" id="IPR050266">
    <property type="entry name" value="AB_hydrolase_sf"/>
</dbReference>
<dbReference type="EMBL" id="CP011340">
    <property type="protein sequence ID" value="ALC22971.1"/>
    <property type="molecule type" value="Genomic_DNA"/>
</dbReference>
<dbReference type="RefSeq" id="WP_078535514.1">
    <property type="nucleotide sequence ID" value="NZ_JBEXZU010000019.1"/>
</dbReference>
<organism evidence="2">
    <name type="scientific">Streptomyces pristinaespiralis</name>
    <dbReference type="NCBI Taxonomy" id="38300"/>
    <lineage>
        <taxon>Bacteria</taxon>
        <taxon>Bacillati</taxon>
        <taxon>Actinomycetota</taxon>
        <taxon>Actinomycetes</taxon>
        <taxon>Kitasatosporales</taxon>
        <taxon>Streptomycetaceae</taxon>
        <taxon>Streptomyces</taxon>
    </lineage>
</organism>
<dbReference type="Gene3D" id="3.40.50.1820">
    <property type="entry name" value="alpha/beta hydrolase"/>
    <property type="match status" value="1"/>
</dbReference>
<reference evidence="2 3" key="1">
    <citation type="submission" date="2015-08" db="EMBL/GenBank/DDBJ databases">
        <title>Genome sequence of the pristinamycin over-producing bacterium Streptomyces pristinaespiralis HCCB10218.</title>
        <authorList>
            <person name="Tian J."/>
            <person name="Yang J."/>
            <person name="Li L."/>
            <person name="Ruan L."/>
            <person name="Wei W."/>
            <person name="Zheng G."/>
            <person name="Wei Z."/>
            <person name="Yang S."/>
            <person name="Ge M."/>
            <person name="Jiang W."/>
            <person name="Lu Y."/>
        </authorList>
    </citation>
    <scope>NUCLEOTIDE SEQUENCE [LARGE SCALE GENOMIC DNA]</scope>
    <source>
        <strain evidence="2 3">HCCB 10218</strain>
    </source>
</reference>
<dbReference type="GO" id="GO:0016787">
    <property type="term" value="F:hydrolase activity"/>
    <property type="evidence" value="ECO:0007669"/>
    <property type="project" value="UniProtKB-KW"/>
</dbReference>
<dbReference type="PATRIC" id="fig|38300.4.peg.4893"/>
<dbReference type="Pfam" id="PF00561">
    <property type="entry name" value="Abhydrolase_1"/>
    <property type="match status" value="1"/>
</dbReference>
<dbReference type="GO" id="GO:0016020">
    <property type="term" value="C:membrane"/>
    <property type="evidence" value="ECO:0007669"/>
    <property type="project" value="TreeGrafter"/>
</dbReference>
<dbReference type="PANTHER" id="PTHR43798:SF33">
    <property type="entry name" value="HYDROLASE, PUTATIVE (AFU_ORTHOLOGUE AFUA_2G14860)-RELATED"/>
    <property type="match status" value="1"/>
</dbReference>
<name>A0A0M4DCY7_STRPR</name>
<gene>
    <name evidence="2" type="ORF">SPRI_4665</name>
</gene>
<sequence>MAPYTLTGIENALRASWAADTCSPDDLERAGWSGDNPAWGHCDITALVVHDLLGGDLVVGEVHLGGDQHGFHWWNRLPDGTEIDFTRDQFRLGQTVTAGRSVTRPAGRPRRRAEEYELLRGRVHAHLAGGPTGARQPEEPIRAAFDAGGHRLSYLDFGGPGRPLLALHGHFCEGRTFTALAAALAPDWRVIALDQRGHGRSDRTPEYDRDGYVRDAVALLEHLGLEEVVVLGHSLGGLNAYQLAARHPQAVRALVIEDVGAVVADDLSFCLSWPRRAPTRAALVEALGDAVRYLADAVREHPDGWGLAFEPRDMVTSHAHVRGDHWDDWLASDCPALLVHGTDSDVLGAEHAAAMTIRRKNTRLVSLPTGHTVHDTAPAEFATAVREFLAQLP</sequence>
<dbReference type="AlphaFoldDB" id="A0A0M4DCY7"/>
<dbReference type="PRINTS" id="PR00111">
    <property type="entry name" value="ABHYDROLASE"/>
</dbReference>
<dbReference type="Proteomes" id="UP000060513">
    <property type="component" value="Chromosome"/>
</dbReference>